<evidence type="ECO:0000313" key="2">
    <source>
        <dbReference type="EMBL" id="RMV42603.1"/>
    </source>
</evidence>
<gene>
    <name evidence="1" type="ORF">ALO68_101533</name>
    <name evidence="2" type="ORF">ALP10_101291</name>
</gene>
<comment type="caution">
    <text evidence="1">The sequence shown here is derived from an EMBL/GenBank/DDBJ whole genome shotgun (WGS) entry which is preliminary data.</text>
</comment>
<name>A0A0N8RN55_9PSED</name>
<evidence type="ECO:0000313" key="4">
    <source>
        <dbReference type="Proteomes" id="UP000279173"/>
    </source>
</evidence>
<accession>A0A0N8RN55</accession>
<evidence type="ECO:0000313" key="1">
    <source>
        <dbReference type="EMBL" id="KPX44647.1"/>
    </source>
</evidence>
<reference evidence="1 3" key="1">
    <citation type="submission" date="2015-09" db="EMBL/GenBank/DDBJ databases">
        <title>Genome announcement of multiple Pseudomonas syringae strains.</title>
        <authorList>
            <person name="Thakur S."/>
            <person name="Wang P.W."/>
            <person name="Gong Y."/>
            <person name="Weir B.S."/>
            <person name="Guttman D.S."/>
        </authorList>
    </citation>
    <scope>NUCLEOTIDE SEQUENCE [LARGE SCALE GENOMIC DNA]</scope>
    <source>
        <strain evidence="1 3">ICMP4531</strain>
    </source>
</reference>
<dbReference type="EMBL" id="LJQM01000144">
    <property type="protein sequence ID" value="KPX44647.1"/>
    <property type="molecule type" value="Genomic_DNA"/>
</dbReference>
<protein>
    <submittedName>
        <fullName evidence="1">Uncharacterized protein</fullName>
    </submittedName>
</protein>
<evidence type="ECO:0000313" key="3">
    <source>
        <dbReference type="Proteomes" id="UP000050557"/>
    </source>
</evidence>
<organism evidence="1 3">
    <name type="scientific">Pseudomonas syringae pv. helianthi</name>
    <dbReference type="NCBI Taxonomy" id="251654"/>
    <lineage>
        <taxon>Bacteria</taxon>
        <taxon>Pseudomonadati</taxon>
        <taxon>Pseudomonadota</taxon>
        <taxon>Gammaproteobacteria</taxon>
        <taxon>Pseudomonadales</taxon>
        <taxon>Pseudomonadaceae</taxon>
        <taxon>Pseudomonas</taxon>
    </lineage>
</organism>
<proteinExistence type="predicted"/>
<dbReference type="EMBL" id="RBUT01000187">
    <property type="protein sequence ID" value="RMV42603.1"/>
    <property type="molecule type" value="Genomic_DNA"/>
</dbReference>
<sequence>MCCTHMPRATIMKNRSMVRIQNDEVTERLAVKPEVGVFIDSTYLLFCFCWLASRGLEELQSPSDSIVGNLKKTLLENIFQFN</sequence>
<dbReference type="Proteomes" id="UP000279173">
    <property type="component" value="Unassembled WGS sequence"/>
</dbReference>
<reference evidence="2 4" key="2">
    <citation type="submission" date="2018-08" db="EMBL/GenBank/DDBJ databases">
        <title>Recombination of ecologically and evolutionarily significant loci maintains genetic cohesion in the Pseudomonas syringae species complex.</title>
        <authorList>
            <person name="Dillon M."/>
            <person name="Thakur S."/>
            <person name="Almeida R.N.D."/>
            <person name="Weir B.S."/>
            <person name="Guttman D.S."/>
        </authorList>
    </citation>
    <scope>NUCLEOTIDE SEQUENCE [LARGE SCALE GENOMIC DNA]</scope>
    <source>
        <strain evidence="2 4">ICMP 3263</strain>
    </source>
</reference>
<dbReference type="Proteomes" id="UP000050557">
    <property type="component" value="Unassembled WGS sequence"/>
</dbReference>
<dbReference type="AlphaFoldDB" id="A0A0N8RN55"/>